<comment type="caution">
    <text evidence="2">The sequence shown here is derived from an EMBL/GenBank/DDBJ whole genome shotgun (WGS) entry which is preliminary data.</text>
</comment>
<feature type="domain" description="F-box" evidence="1">
    <location>
        <begin position="2"/>
        <end position="48"/>
    </location>
</feature>
<dbReference type="InterPro" id="IPR036047">
    <property type="entry name" value="F-box-like_dom_sf"/>
</dbReference>
<dbReference type="EMBL" id="LATX01002507">
    <property type="protein sequence ID" value="KTB28026.1"/>
    <property type="molecule type" value="Genomic_DNA"/>
</dbReference>
<dbReference type="SUPFAM" id="SSF81383">
    <property type="entry name" value="F-box domain"/>
    <property type="match status" value="1"/>
</dbReference>
<name>A0A0W0EVE3_MONRR</name>
<proteinExistence type="predicted"/>
<organism evidence="2 3">
    <name type="scientific">Moniliophthora roreri</name>
    <name type="common">Frosty pod rot fungus</name>
    <name type="synonym">Monilia roreri</name>
    <dbReference type="NCBI Taxonomy" id="221103"/>
    <lineage>
        <taxon>Eukaryota</taxon>
        <taxon>Fungi</taxon>
        <taxon>Dikarya</taxon>
        <taxon>Basidiomycota</taxon>
        <taxon>Agaricomycotina</taxon>
        <taxon>Agaricomycetes</taxon>
        <taxon>Agaricomycetidae</taxon>
        <taxon>Agaricales</taxon>
        <taxon>Marasmiineae</taxon>
        <taxon>Marasmiaceae</taxon>
        <taxon>Moniliophthora</taxon>
    </lineage>
</organism>
<evidence type="ECO:0000313" key="3">
    <source>
        <dbReference type="Proteomes" id="UP000054988"/>
    </source>
</evidence>
<dbReference type="eggNOG" id="ENOG502SM03">
    <property type="taxonomic scope" value="Eukaryota"/>
</dbReference>
<evidence type="ECO:0000259" key="1">
    <source>
        <dbReference type="PROSITE" id="PS50181"/>
    </source>
</evidence>
<dbReference type="AlphaFoldDB" id="A0A0W0EVE3"/>
<dbReference type="InterPro" id="IPR001810">
    <property type="entry name" value="F-box_dom"/>
</dbReference>
<dbReference type="Proteomes" id="UP000054988">
    <property type="component" value="Unassembled WGS sequence"/>
</dbReference>
<sequence length="541" mass="61177">MPLQLLDLPLELLIYILSYARFHDLFAIQGTNRFMRHVVTTSTRLQYLIALEIAGMENNPKCSLLMPERLNMLKEREQAWSLFKPAFTQTIPVDQSPIVLYELAGGAFIRSDDRRHIINCVLLPRDDGSQEDWGSLRMDRSILDFGQSVEENDLVAVITALPEHCNPQSTVIEVKYYQFSTRQPHPLAGPTMSFTQGTPPSDVRVGIEISGDHVALVVKDARNGHFDHDKVYVLDWKRSVIKMIIKSKSRRYTSAIFVSPVILLVTNSYEGSLELWKIPANPVSESTSPDLILHLPTLNTGFFVADLACRGAPNPSVSTPRNERPFRSSAEDSILVFHLYVSFINPAVITQFVFFTHRRALLDLLAKSGSLARSSLSPDLLATAFPDESTKATTLPSDEGVRWARWGRPITRWFHGRSITTDWITTTCGQRFVLISPQAHTMAQPVIVLDFNQHHCKQLRHRETLGGPKEQHRVWLAEEPDNISRLNVFKEEVMGLLPYVATKSAEVYGYHGVLMDDERIIGLKRAEFSSGMEAMEVMYFG</sequence>
<protein>
    <recommendedName>
        <fullName evidence="1">F-box domain-containing protein</fullName>
    </recommendedName>
</protein>
<accession>A0A0W0EVE3</accession>
<dbReference type="PROSITE" id="PS50181">
    <property type="entry name" value="FBOX"/>
    <property type="match status" value="1"/>
</dbReference>
<gene>
    <name evidence="2" type="ORF">WG66_19387</name>
</gene>
<reference evidence="2 3" key="1">
    <citation type="submission" date="2015-12" db="EMBL/GenBank/DDBJ databases">
        <title>Draft genome sequence of Moniliophthora roreri, the causal agent of frosty pod rot of cacao.</title>
        <authorList>
            <person name="Aime M.C."/>
            <person name="Diaz-Valderrama J.R."/>
            <person name="Kijpornyongpan T."/>
            <person name="Phillips-Mora W."/>
        </authorList>
    </citation>
    <scope>NUCLEOTIDE SEQUENCE [LARGE SCALE GENOMIC DNA]</scope>
    <source>
        <strain evidence="2 3">MCA 2952</strain>
    </source>
</reference>
<evidence type="ECO:0000313" key="2">
    <source>
        <dbReference type="EMBL" id="KTB28026.1"/>
    </source>
</evidence>